<dbReference type="InterPro" id="IPR026334">
    <property type="entry name" value="FxSxx-COOH"/>
</dbReference>
<dbReference type="AlphaFoldDB" id="A0A919V608"/>
<protein>
    <recommendedName>
        <fullName evidence="3">FXSXX-COOH protein</fullName>
    </recommendedName>
</protein>
<organism evidence="1 2">
    <name type="scientific">Sinosporangium siamense</name>
    <dbReference type="NCBI Taxonomy" id="1367973"/>
    <lineage>
        <taxon>Bacteria</taxon>
        <taxon>Bacillati</taxon>
        <taxon>Actinomycetota</taxon>
        <taxon>Actinomycetes</taxon>
        <taxon>Streptosporangiales</taxon>
        <taxon>Streptosporangiaceae</taxon>
        <taxon>Sinosporangium</taxon>
    </lineage>
</organism>
<keyword evidence="2" id="KW-1185">Reference proteome</keyword>
<evidence type="ECO:0008006" key="3">
    <source>
        <dbReference type="Google" id="ProtNLM"/>
    </source>
</evidence>
<evidence type="ECO:0000313" key="1">
    <source>
        <dbReference type="EMBL" id="GII92013.1"/>
    </source>
</evidence>
<evidence type="ECO:0000313" key="2">
    <source>
        <dbReference type="Proteomes" id="UP000606172"/>
    </source>
</evidence>
<accession>A0A919V608</accession>
<reference evidence="1" key="1">
    <citation type="submission" date="2021-01" db="EMBL/GenBank/DDBJ databases">
        <title>Whole genome shotgun sequence of Sinosporangium siamense NBRC 109515.</title>
        <authorList>
            <person name="Komaki H."/>
            <person name="Tamura T."/>
        </authorList>
    </citation>
    <scope>NUCLEOTIDE SEQUENCE</scope>
    <source>
        <strain evidence="1">NBRC 109515</strain>
    </source>
</reference>
<dbReference type="NCBIfam" id="TIGR04268">
    <property type="entry name" value="FxSxx-COOH"/>
    <property type="match status" value="1"/>
</dbReference>
<name>A0A919V608_9ACTN</name>
<dbReference type="EMBL" id="BOOW01000013">
    <property type="protein sequence ID" value="GII92013.1"/>
    <property type="molecule type" value="Genomic_DNA"/>
</dbReference>
<sequence length="67" mass="7081">MESGVTSPEVEGEGRDLRSDLVDLSGIDLSALSELPDTALCEALRRIRREASAGSLLCSLEGFVSSI</sequence>
<dbReference type="Proteomes" id="UP000606172">
    <property type="component" value="Unassembled WGS sequence"/>
</dbReference>
<proteinExistence type="predicted"/>
<comment type="caution">
    <text evidence="1">The sequence shown here is derived from an EMBL/GenBank/DDBJ whole genome shotgun (WGS) entry which is preliminary data.</text>
</comment>
<gene>
    <name evidence="1" type="ORF">Ssi02_22440</name>
</gene>